<gene>
    <name evidence="3" type="ORF">PCASD_07850</name>
    <name evidence="2" type="ORF">PCASD_14275</name>
</gene>
<reference evidence="2 4" key="1">
    <citation type="submission" date="2017-11" db="EMBL/GenBank/DDBJ databases">
        <title>De novo assembly and phasing of dikaryotic genomes from two isolates of Puccinia coronata f. sp. avenae, the causal agent of oat crown rust.</title>
        <authorList>
            <person name="Miller M.E."/>
            <person name="Zhang Y."/>
            <person name="Omidvar V."/>
            <person name="Sperschneider J."/>
            <person name="Schwessinger B."/>
            <person name="Raley C."/>
            <person name="Palmer J.M."/>
            <person name="Garnica D."/>
            <person name="Upadhyaya N."/>
            <person name="Rathjen J."/>
            <person name="Taylor J.M."/>
            <person name="Park R.F."/>
            <person name="Dodds P.N."/>
            <person name="Hirsch C.D."/>
            <person name="Kianian S.F."/>
            <person name="Figueroa M."/>
        </authorList>
    </citation>
    <scope>NUCLEOTIDE SEQUENCE [LARGE SCALE GENOMIC DNA]</scope>
    <source>
        <strain evidence="2">12SD80</strain>
    </source>
</reference>
<dbReference type="AlphaFoldDB" id="A0A2N5TEZ9"/>
<dbReference type="Proteomes" id="UP000235392">
    <property type="component" value="Unassembled WGS sequence"/>
</dbReference>
<evidence type="ECO:0000313" key="3">
    <source>
        <dbReference type="EMBL" id="PLW40132.1"/>
    </source>
</evidence>
<organism evidence="2 4">
    <name type="scientific">Puccinia coronata f. sp. avenae</name>
    <dbReference type="NCBI Taxonomy" id="200324"/>
    <lineage>
        <taxon>Eukaryota</taxon>
        <taxon>Fungi</taxon>
        <taxon>Dikarya</taxon>
        <taxon>Basidiomycota</taxon>
        <taxon>Pucciniomycotina</taxon>
        <taxon>Pucciniomycetes</taxon>
        <taxon>Pucciniales</taxon>
        <taxon>Pucciniaceae</taxon>
        <taxon>Puccinia</taxon>
    </lineage>
</organism>
<sequence length="168" mass="17955">MEFLNNTAFEENCGTQDSWLTPLPGATKYVPFLDSQTQGSQLVTRSAATLSGAFPLILPTRTGANPKQNAPPPTLPTRMVADPKNNVPAPPIPTRNGTNPIQNPPPQPSGTATPTPGGHTPFSGIPPPPCCLQLHPRLGPIPSNPTALRNWASKNQFTSITFYTRNLQ</sequence>
<protein>
    <submittedName>
        <fullName evidence="2">Uncharacterized protein</fullName>
    </submittedName>
</protein>
<evidence type="ECO:0000313" key="4">
    <source>
        <dbReference type="Proteomes" id="UP000235392"/>
    </source>
</evidence>
<feature type="compositionally biased region" description="Low complexity" evidence="1">
    <location>
        <begin position="109"/>
        <end position="121"/>
    </location>
</feature>
<proteinExistence type="predicted"/>
<dbReference type="EMBL" id="PGCI01000616">
    <property type="protein sequence ID" value="PLW24080.1"/>
    <property type="molecule type" value="Genomic_DNA"/>
</dbReference>
<feature type="region of interest" description="Disordered" evidence="1">
    <location>
        <begin position="59"/>
        <end position="131"/>
    </location>
</feature>
<comment type="caution">
    <text evidence="2">The sequence shown here is derived from an EMBL/GenBank/DDBJ whole genome shotgun (WGS) entry which is preliminary data.</text>
</comment>
<name>A0A2N5TEZ9_9BASI</name>
<dbReference type="EMBL" id="PGCI01000106">
    <property type="protein sequence ID" value="PLW40132.1"/>
    <property type="molecule type" value="Genomic_DNA"/>
</dbReference>
<accession>A0A2N5TEZ9</accession>
<evidence type="ECO:0000313" key="2">
    <source>
        <dbReference type="EMBL" id="PLW24080.1"/>
    </source>
</evidence>
<evidence type="ECO:0000256" key="1">
    <source>
        <dbReference type="SAM" id="MobiDB-lite"/>
    </source>
</evidence>